<feature type="domain" description="Histidine kinase" evidence="8">
    <location>
        <begin position="110"/>
        <end position="306"/>
    </location>
</feature>
<protein>
    <recommendedName>
        <fullName evidence="2">histidine kinase</fullName>
        <ecNumber evidence="2">2.7.13.3</ecNumber>
    </recommendedName>
</protein>
<dbReference type="SMART" id="SM00388">
    <property type="entry name" value="HisKA"/>
    <property type="match status" value="1"/>
</dbReference>
<gene>
    <name evidence="9" type="ORF">A2382_01450</name>
</gene>
<dbReference type="GO" id="GO:0004721">
    <property type="term" value="F:phosphoprotein phosphatase activity"/>
    <property type="evidence" value="ECO:0007669"/>
    <property type="project" value="TreeGrafter"/>
</dbReference>
<keyword evidence="7" id="KW-0812">Transmembrane</keyword>
<dbReference type="GO" id="GO:0005886">
    <property type="term" value="C:plasma membrane"/>
    <property type="evidence" value="ECO:0007669"/>
    <property type="project" value="TreeGrafter"/>
</dbReference>
<reference evidence="9 10" key="1">
    <citation type="journal article" date="2016" name="Nat. Commun.">
        <title>Thousands of microbial genomes shed light on interconnected biogeochemical processes in an aquifer system.</title>
        <authorList>
            <person name="Anantharaman K."/>
            <person name="Brown C.T."/>
            <person name="Hug L.A."/>
            <person name="Sharon I."/>
            <person name="Castelle C.J."/>
            <person name="Probst A.J."/>
            <person name="Thomas B.C."/>
            <person name="Singh A."/>
            <person name="Wilkins M.J."/>
            <person name="Karaoz U."/>
            <person name="Brodie E.L."/>
            <person name="Williams K.H."/>
            <person name="Hubbard S.S."/>
            <person name="Banfield J.F."/>
        </authorList>
    </citation>
    <scope>NUCLEOTIDE SEQUENCE [LARGE SCALE GENOMIC DNA]</scope>
</reference>
<name>A0A1F8CRU9_9BACT</name>
<dbReference type="InterPro" id="IPR036890">
    <property type="entry name" value="HATPase_C_sf"/>
</dbReference>
<keyword evidence="5" id="KW-0418">Kinase</keyword>
<dbReference type="Pfam" id="PF02518">
    <property type="entry name" value="HATPase_c"/>
    <property type="match status" value="1"/>
</dbReference>
<accession>A0A1F8CRU9</accession>
<evidence type="ECO:0000256" key="5">
    <source>
        <dbReference type="ARBA" id="ARBA00022777"/>
    </source>
</evidence>
<evidence type="ECO:0000256" key="3">
    <source>
        <dbReference type="ARBA" id="ARBA00022553"/>
    </source>
</evidence>
<evidence type="ECO:0000256" key="7">
    <source>
        <dbReference type="SAM" id="Phobius"/>
    </source>
</evidence>
<comment type="catalytic activity">
    <reaction evidence="1">
        <text>ATP + protein L-histidine = ADP + protein N-phospho-L-histidine.</text>
        <dbReference type="EC" id="2.7.13.3"/>
    </reaction>
</comment>
<dbReference type="SMART" id="SM00387">
    <property type="entry name" value="HATPase_c"/>
    <property type="match status" value="1"/>
</dbReference>
<dbReference type="InterPro" id="IPR050351">
    <property type="entry name" value="BphY/WalK/GraS-like"/>
</dbReference>
<keyword evidence="4" id="KW-0808">Transferase</keyword>
<dbReference type="STRING" id="1802538.A2382_01450"/>
<keyword evidence="3" id="KW-0597">Phosphoprotein</keyword>
<dbReference type="EC" id="2.7.13.3" evidence="2"/>
<keyword evidence="6" id="KW-0902">Two-component regulatory system</keyword>
<dbReference type="Gene3D" id="3.30.565.10">
    <property type="entry name" value="Histidine kinase-like ATPase, C-terminal domain"/>
    <property type="match status" value="1"/>
</dbReference>
<dbReference type="InterPro" id="IPR004358">
    <property type="entry name" value="Sig_transdc_His_kin-like_C"/>
</dbReference>
<keyword evidence="7" id="KW-1133">Transmembrane helix</keyword>
<dbReference type="AlphaFoldDB" id="A0A1F8CRU9"/>
<dbReference type="SUPFAM" id="SSF55874">
    <property type="entry name" value="ATPase domain of HSP90 chaperone/DNA topoisomerase II/histidine kinase"/>
    <property type="match status" value="1"/>
</dbReference>
<dbReference type="InterPro" id="IPR003661">
    <property type="entry name" value="HisK_dim/P_dom"/>
</dbReference>
<dbReference type="GO" id="GO:0000155">
    <property type="term" value="F:phosphorelay sensor kinase activity"/>
    <property type="evidence" value="ECO:0007669"/>
    <property type="project" value="InterPro"/>
</dbReference>
<dbReference type="Pfam" id="PF00512">
    <property type="entry name" value="HisKA"/>
    <property type="match status" value="1"/>
</dbReference>
<feature type="transmembrane region" description="Helical" evidence="7">
    <location>
        <begin position="12"/>
        <end position="32"/>
    </location>
</feature>
<feature type="transmembrane region" description="Helical" evidence="7">
    <location>
        <begin position="67"/>
        <end position="90"/>
    </location>
</feature>
<keyword evidence="7" id="KW-0472">Membrane</keyword>
<comment type="caution">
    <text evidence="9">The sequence shown here is derived from an EMBL/GenBank/DDBJ whole genome shotgun (WGS) entry which is preliminary data.</text>
</comment>
<sequence>MFKEARTKLTLYYLAIIMVINVFFSLIIYRGATAEFRRIEKAQHLRRPVPFVVVLEPEVVSDAKRRIAFSLFNLNLFILGISGIGSYFLAGKTLAPIKKNMDDQKDFVSNASHELRTPLTSLKTEIEVGLRDRQMSLGEARELLKSNLEEVNKMQRLSNYLLTLNKYQNGQAEYSKVDLKKIALLAAGKSKVKMNLKRSIVWGNKDALVELVKILLDNAFKYSGKNAKVELMVIKKTLEVKDNGVGISKEDLPRIFDRFYRADKSRSKGGYGLGLAIAKQIADLHGAKLVVESKPEKGSSFKLVFS</sequence>
<organism evidence="9 10">
    <name type="scientific">Candidatus Woesebacteria bacterium RIFOXYB1_FULL_38_16</name>
    <dbReference type="NCBI Taxonomy" id="1802538"/>
    <lineage>
        <taxon>Bacteria</taxon>
        <taxon>Candidatus Woeseibacteriota</taxon>
    </lineage>
</organism>
<dbReference type="FunFam" id="1.10.287.130:FF:000001">
    <property type="entry name" value="Two-component sensor histidine kinase"/>
    <property type="match status" value="1"/>
</dbReference>
<evidence type="ECO:0000256" key="1">
    <source>
        <dbReference type="ARBA" id="ARBA00000085"/>
    </source>
</evidence>
<proteinExistence type="predicted"/>
<dbReference type="Proteomes" id="UP000178999">
    <property type="component" value="Unassembled WGS sequence"/>
</dbReference>
<evidence type="ECO:0000256" key="4">
    <source>
        <dbReference type="ARBA" id="ARBA00022679"/>
    </source>
</evidence>
<dbReference type="CDD" id="cd00075">
    <property type="entry name" value="HATPase"/>
    <property type="match status" value="1"/>
</dbReference>
<dbReference type="SUPFAM" id="SSF47384">
    <property type="entry name" value="Homodimeric domain of signal transducing histidine kinase"/>
    <property type="match status" value="1"/>
</dbReference>
<dbReference type="PROSITE" id="PS50109">
    <property type="entry name" value="HIS_KIN"/>
    <property type="match status" value="1"/>
</dbReference>
<dbReference type="PANTHER" id="PTHR45453:SF1">
    <property type="entry name" value="PHOSPHATE REGULON SENSOR PROTEIN PHOR"/>
    <property type="match status" value="1"/>
</dbReference>
<dbReference type="Gene3D" id="1.10.287.130">
    <property type="match status" value="1"/>
</dbReference>
<dbReference type="EMBL" id="MGHY01000021">
    <property type="protein sequence ID" value="OGM79063.1"/>
    <property type="molecule type" value="Genomic_DNA"/>
</dbReference>
<dbReference type="CDD" id="cd00082">
    <property type="entry name" value="HisKA"/>
    <property type="match status" value="1"/>
</dbReference>
<dbReference type="GO" id="GO:0016036">
    <property type="term" value="P:cellular response to phosphate starvation"/>
    <property type="evidence" value="ECO:0007669"/>
    <property type="project" value="TreeGrafter"/>
</dbReference>
<dbReference type="InterPro" id="IPR036097">
    <property type="entry name" value="HisK_dim/P_sf"/>
</dbReference>
<dbReference type="PANTHER" id="PTHR45453">
    <property type="entry name" value="PHOSPHATE REGULON SENSOR PROTEIN PHOR"/>
    <property type="match status" value="1"/>
</dbReference>
<dbReference type="InterPro" id="IPR003594">
    <property type="entry name" value="HATPase_dom"/>
</dbReference>
<evidence type="ECO:0000313" key="10">
    <source>
        <dbReference type="Proteomes" id="UP000178999"/>
    </source>
</evidence>
<dbReference type="PRINTS" id="PR00344">
    <property type="entry name" value="BCTRLSENSOR"/>
</dbReference>
<evidence type="ECO:0000259" key="8">
    <source>
        <dbReference type="PROSITE" id="PS50109"/>
    </source>
</evidence>
<evidence type="ECO:0000256" key="6">
    <source>
        <dbReference type="ARBA" id="ARBA00023012"/>
    </source>
</evidence>
<evidence type="ECO:0000313" key="9">
    <source>
        <dbReference type="EMBL" id="OGM79063.1"/>
    </source>
</evidence>
<dbReference type="InterPro" id="IPR005467">
    <property type="entry name" value="His_kinase_dom"/>
</dbReference>
<evidence type="ECO:0000256" key="2">
    <source>
        <dbReference type="ARBA" id="ARBA00012438"/>
    </source>
</evidence>